<protein>
    <submittedName>
        <fullName evidence="1">Phosphotyrosine protein phosphatase</fullName>
    </submittedName>
</protein>
<dbReference type="InterPro" id="IPR036196">
    <property type="entry name" value="Ptyr_pPase_sf"/>
</dbReference>
<sequence>MPRVLFICSRNRLRSPTAEQVFASWPGVQSDSAGLSPDAEQVLSLEQVQWAELIFVMEAVHGRRLKQRFAAALKGKRVICLDIPDNYDFMQLELVRLLEQKVGALLR</sequence>
<dbReference type="InterPro" id="IPR016919">
    <property type="entry name" value="UCP029416_PTP"/>
</dbReference>
<gene>
    <name evidence="1" type="ORF">HNE05_04375</name>
</gene>
<dbReference type="RefSeq" id="WP_173204693.1">
    <property type="nucleotide sequence ID" value="NZ_CP053697.2"/>
</dbReference>
<dbReference type="EMBL" id="CP053697">
    <property type="protein sequence ID" value="QKE62626.1"/>
    <property type="molecule type" value="Genomic_DNA"/>
</dbReference>
<evidence type="ECO:0000313" key="2">
    <source>
        <dbReference type="Proteomes" id="UP000501379"/>
    </source>
</evidence>
<organism evidence="1 2">
    <name type="scientific">Aquipseudomonas campi</name>
    <dbReference type="NCBI Taxonomy" id="2731681"/>
    <lineage>
        <taxon>Bacteria</taxon>
        <taxon>Pseudomonadati</taxon>
        <taxon>Pseudomonadota</taxon>
        <taxon>Gammaproteobacteria</taxon>
        <taxon>Pseudomonadales</taxon>
        <taxon>Pseudomonadaceae</taxon>
        <taxon>Aquipseudomonas</taxon>
    </lineage>
</organism>
<dbReference type="SUPFAM" id="SSF52788">
    <property type="entry name" value="Phosphotyrosine protein phosphatases I"/>
    <property type="match status" value="1"/>
</dbReference>
<proteinExistence type="predicted"/>
<dbReference type="KEGG" id="pcam:HNE05_04375"/>
<dbReference type="AlphaFoldDB" id="A0A6M8FRA9"/>
<dbReference type="Gene3D" id="3.40.50.2300">
    <property type="match status" value="1"/>
</dbReference>
<name>A0A6M8FRA9_9GAMM</name>
<evidence type="ECO:0000313" key="1">
    <source>
        <dbReference type="EMBL" id="QKE62626.1"/>
    </source>
</evidence>
<dbReference type="PIRSF" id="PIRSF029416">
    <property type="entry name" value="UCP029416_PTP"/>
    <property type="match status" value="1"/>
</dbReference>
<accession>A0A6M8FRA9</accession>
<keyword evidence="2" id="KW-1185">Reference proteome</keyword>
<reference evidence="1" key="1">
    <citation type="submission" date="2020-07" db="EMBL/GenBank/DDBJ databases">
        <title>Nitrate ammonifying Pseudomonas campi sp. nov. isolated from German agricultural grassland.</title>
        <authorList>
            <person name="Timsy T."/>
            <person name="Ulrich A."/>
            <person name="Spanner T."/>
            <person name="Foesel B."/>
            <person name="Kolb S."/>
            <person name="Horn M.A."/>
            <person name="Behrendt U."/>
        </authorList>
    </citation>
    <scope>NUCLEOTIDE SEQUENCE</scope>
    <source>
        <strain evidence="1">S1-A32-2</strain>
    </source>
</reference>
<dbReference type="Proteomes" id="UP000501379">
    <property type="component" value="Chromosome"/>
</dbReference>